<dbReference type="InterPro" id="IPR002492">
    <property type="entry name" value="Transposase_Tc1-like"/>
</dbReference>
<gene>
    <name evidence="3" type="ORF">SPARVUS_LOCUS10846720</name>
</gene>
<evidence type="ECO:0000313" key="4">
    <source>
        <dbReference type="Proteomes" id="UP001162483"/>
    </source>
</evidence>
<dbReference type="InterPro" id="IPR009057">
    <property type="entry name" value="Homeodomain-like_sf"/>
</dbReference>
<organism evidence="3 4">
    <name type="scientific">Staurois parvus</name>
    <dbReference type="NCBI Taxonomy" id="386267"/>
    <lineage>
        <taxon>Eukaryota</taxon>
        <taxon>Metazoa</taxon>
        <taxon>Chordata</taxon>
        <taxon>Craniata</taxon>
        <taxon>Vertebrata</taxon>
        <taxon>Euteleostomi</taxon>
        <taxon>Amphibia</taxon>
        <taxon>Batrachia</taxon>
        <taxon>Anura</taxon>
        <taxon>Neobatrachia</taxon>
        <taxon>Ranoidea</taxon>
        <taxon>Ranidae</taxon>
        <taxon>Staurois</taxon>
    </lineage>
</organism>
<reference evidence="3" key="1">
    <citation type="submission" date="2023-05" db="EMBL/GenBank/DDBJ databases">
        <authorList>
            <person name="Stuckert A."/>
        </authorList>
    </citation>
    <scope>NUCLEOTIDE SEQUENCE</scope>
</reference>
<protein>
    <recommendedName>
        <fullName evidence="2">Transposase Tc1-like domain-containing protein</fullName>
    </recommendedName>
</protein>
<sequence length="242" mass="26160">IHYIAKSIAPPSISCDSGVPIPSISCDSGVPIPSMDTGVHNQALGMQTASTNIGERMGRSQELSDSKRGPVIGGHLGNKSIRDISWLLNIPRSTVSGIITKWKPLGTTATQPPSGRPRHMTGRGQRMLKRTVRRSRQLSAESIAKDLQTWCGLQMSPTTVCRELHGMGFHGRAAASKPSITKCNTKCQMPWCKARRHWTLEQRRRVFSGGTNHASLSGNPMDVSGFGGCQENGTCLTALCQV</sequence>
<dbReference type="SUPFAM" id="SSF46689">
    <property type="entry name" value="Homeodomain-like"/>
    <property type="match status" value="1"/>
</dbReference>
<accession>A0ABN9EWD3</accession>
<evidence type="ECO:0000313" key="3">
    <source>
        <dbReference type="EMBL" id="CAI9589115.1"/>
    </source>
</evidence>
<feature type="domain" description="Transposase Tc1-like" evidence="2">
    <location>
        <begin position="125"/>
        <end position="196"/>
    </location>
</feature>
<proteinExistence type="predicted"/>
<dbReference type="EMBL" id="CATNWA010016026">
    <property type="protein sequence ID" value="CAI9589115.1"/>
    <property type="molecule type" value="Genomic_DNA"/>
</dbReference>
<feature type="region of interest" description="Disordered" evidence="1">
    <location>
        <begin position="104"/>
        <end position="137"/>
    </location>
</feature>
<dbReference type="InterPro" id="IPR036388">
    <property type="entry name" value="WH-like_DNA-bd_sf"/>
</dbReference>
<dbReference type="Proteomes" id="UP001162483">
    <property type="component" value="Unassembled WGS sequence"/>
</dbReference>
<keyword evidence="4" id="KW-1185">Reference proteome</keyword>
<feature type="non-terminal residue" evidence="3">
    <location>
        <position position="1"/>
    </location>
</feature>
<evidence type="ECO:0000259" key="2">
    <source>
        <dbReference type="Pfam" id="PF01498"/>
    </source>
</evidence>
<comment type="caution">
    <text evidence="3">The sequence shown here is derived from an EMBL/GenBank/DDBJ whole genome shotgun (WGS) entry which is preliminary data.</text>
</comment>
<evidence type="ECO:0000256" key="1">
    <source>
        <dbReference type="SAM" id="MobiDB-lite"/>
    </source>
</evidence>
<name>A0ABN9EWD3_9NEOB</name>
<feature type="compositionally biased region" description="Basic residues" evidence="1">
    <location>
        <begin position="116"/>
        <end position="136"/>
    </location>
</feature>
<dbReference type="Gene3D" id="1.10.10.10">
    <property type="entry name" value="Winged helix-like DNA-binding domain superfamily/Winged helix DNA-binding domain"/>
    <property type="match status" value="1"/>
</dbReference>
<dbReference type="Pfam" id="PF01498">
    <property type="entry name" value="HTH_Tnp_Tc3_2"/>
    <property type="match status" value="1"/>
</dbReference>